<gene>
    <name evidence="3" type="ORF">PECAL_1P13660</name>
</gene>
<organism evidence="3 4">
    <name type="scientific">Pelagomonas calceolata</name>
    <dbReference type="NCBI Taxonomy" id="35677"/>
    <lineage>
        <taxon>Eukaryota</taxon>
        <taxon>Sar</taxon>
        <taxon>Stramenopiles</taxon>
        <taxon>Ochrophyta</taxon>
        <taxon>Pelagophyceae</taxon>
        <taxon>Pelagomonadales</taxon>
        <taxon>Pelagomonadaceae</taxon>
        <taxon>Pelagomonas</taxon>
    </lineage>
</organism>
<keyword evidence="1" id="KW-0343">GTPase activation</keyword>
<dbReference type="Pfam" id="PF00566">
    <property type="entry name" value="RabGAP-TBC"/>
    <property type="match status" value="1"/>
</dbReference>
<dbReference type="InterPro" id="IPR035969">
    <property type="entry name" value="Rab-GAP_TBC_sf"/>
</dbReference>
<name>A0A8J2SB07_9STRA</name>
<dbReference type="PANTHER" id="PTHR22957">
    <property type="entry name" value="TBC1 DOMAIN FAMILY MEMBER GTPASE-ACTIVATING PROTEIN"/>
    <property type="match status" value="1"/>
</dbReference>
<dbReference type="SMART" id="SM00164">
    <property type="entry name" value="TBC"/>
    <property type="match status" value="1"/>
</dbReference>
<dbReference type="EMBL" id="CAKKNE010000001">
    <property type="protein sequence ID" value="CAH0364969.1"/>
    <property type="molecule type" value="Genomic_DNA"/>
</dbReference>
<dbReference type="OrthoDB" id="27140at2759"/>
<reference evidence="3" key="1">
    <citation type="submission" date="2021-11" db="EMBL/GenBank/DDBJ databases">
        <authorList>
            <consortium name="Genoscope - CEA"/>
            <person name="William W."/>
        </authorList>
    </citation>
    <scope>NUCLEOTIDE SEQUENCE</scope>
</reference>
<feature type="domain" description="Rab-GAP TBC" evidence="2">
    <location>
        <begin position="32"/>
        <end position="278"/>
    </location>
</feature>
<keyword evidence="4" id="KW-1185">Reference proteome</keyword>
<accession>A0A8J2SB07</accession>
<proteinExistence type="predicted"/>
<evidence type="ECO:0000259" key="2">
    <source>
        <dbReference type="PROSITE" id="PS50086"/>
    </source>
</evidence>
<comment type="caution">
    <text evidence="3">The sequence shown here is derived from an EMBL/GenBank/DDBJ whole genome shotgun (WGS) entry which is preliminary data.</text>
</comment>
<evidence type="ECO:0000313" key="3">
    <source>
        <dbReference type="EMBL" id="CAH0364969.1"/>
    </source>
</evidence>
<dbReference type="PROSITE" id="PS50086">
    <property type="entry name" value="TBC_RABGAP"/>
    <property type="match status" value="1"/>
</dbReference>
<dbReference type="Gene3D" id="1.10.8.270">
    <property type="entry name" value="putative rabgap domain of human tbc1 domain family member 14 like domains"/>
    <property type="match status" value="1"/>
</dbReference>
<dbReference type="PANTHER" id="PTHR22957:SF337">
    <property type="entry name" value="TBC1 DOMAIN FAMILY MEMBER 5"/>
    <property type="match status" value="1"/>
</dbReference>
<dbReference type="Gene3D" id="1.10.472.80">
    <property type="entry name" value="Ypt/Rab-GAP domain of gyp1p, domain 3"/>
    <property type="match status" value="1"/>
</dbReference>
<evidence type="ECO:0000313" key="4">
    <source>
        <dbReference type="Proteomes" id="UP000789595"/>
    </source>
</evidence>
<protein>
    <recommendedName>
        <fullName evidence="2">Rab-GAP TBC domain-containing protein</fullName>
    </recommendedName>
</protein>
<dbReference type="AlphaFoldDB" id="A0A8J2SB07"/>
<dbReference type="GO" id="GO:0005096">
    <property type="term" value="F:GTPase activator activity"/>
    <property type="evidence" value="ECO:0007669"/>
    <property type="project" value="UniProtKB-KW"/>
</dbReference>
<evidence type="ECO:0000256" key="1">
    <source>
        <dbReference type="ARBA" id="ARBA00022468"/>
    </source>
</evidence>
<sequence length="395" mass="43073">MEDQAAAAVLAHIEDQPHACLERLEALAARGKLPIAARGAAWRLFLRAVDPQKPKSWRRALADDRSAYAKKRDDALRRLKRVVDGAETDEALEDTADQIRKDCERCYIDGAGDHFAEATRQKALFDALLTWHCTSGDYRQGMHEVLATIWWALERAQGAASLYCPAPSSPLHALLPSADDLEADAFSLFAKLAAVTRPIFDGFDGMTPSPHRRPPAVELCDDVQGRALAAVDEELHAHLERLEVLPQIYALSWLRTLFGRRYVADDVCVLWDALFVDTACLSSKMVDAASLLVVWDRSALLRLNAADDCVARLLRPPAAPAPRLLVGLLNEKTGRRLVDALRRRAALEDVLGPSVVGAVLGPPDRTASGLSEEEDDYVDAALATLCMSGGSNVGG</sequence>
<dbReference type="SUPFAM" id="SSF47923">
    <property type="entry name" value="Ypt/Rab-GAP domain of gyp1p"/>
    <property type="match status" value="2"/>
</dbReference>
<dbReference type="Proteomes" id="UP000789595">
    <property type="component" value="Unassembled WGS sequence"/>
</dbReference>
<dbReference type="InterPro" id="IPR000195">
    <property type="entry name" value="Rab-GAP-TBC_dom"/>
</dbReference>